<evidence type="ECO:0000256" key="4">
    <source>
        <dbReference type="ARBA" id="ARBA00022989"/>
    </source>
</evidence>
<dbReference type="GO" id="GO:0005886">
    <property type="term" value="C:plasma membrane"/>
    <property type="evidence" value="ECO:0007669"/>
    <property type="project" value="UniProtKB-SubCell"/>
</dbReference>
<dbReference type="Proteomes" id="UP000242219">
    <property type="component" value="Unassembled WGS sequence"/>
</dbReference>
<evidence type="ECO:0000313" key="8">
    <source>
        <dbReference type="Proteomes" id="UP000242219"/>
    </source>
</evidence>
<dbReference type="PANTHER" id="PTHR38601">
    <property type="entry name" value="HYDROGENASE-4 COMPONENT E"/>
    <property type="match status" value="1"/>
</dbReference>
<gene>
    <name evidence="7" type="ORF">BIY37_12455</name>
</gene>
<sequence length="221" mass="24714">MKQHIIVNSQTIDVLAVMMLIATILHISTGRLTTCVWAYAIRSFILACASGIIAYLSGIYHIFITTGITLVIKVVIIPWFLFYIIKKVGIKKEVESFLSFTLSLLCSCGVILVAYYATEPIIQFESTLMKHCLPISIAITLVGFFTMITRKKAITQILGLLAMEDGLFFAALSTSYGMPLIVELGVFFDILVSVIIMGIYVYRIKETFESIDIGFLKELRE</sequence>
<feature type="transmembrane region" description="Helical" evidence="6">
    <location>
        <begin position="184"/>
        <end position="202"/>
    </location>
</feature>
<feature type="transmembrane region" description="Helical" evidence="6">
    <location>
        <begin position="128"/>
        <end position="145"/>
    </location>
</feature>
<dbReference type="AlphaFoldDB" id="A0A1V6LX01"/>
<organism evidence="7 8">
    <name type="scientific">Candidatus Brocadia sapporoensis</name>
    <dbReference type="NCBI Taxonomy" id="392547"/>
    <lineage>
        <taxon>Bacteria</taxon>
        <taxon>Pseudomonadati</taxon>
        <taxon>Planctomycetota</taxon>
        <taxon>Candidatus Brocadiia</taxon>
        <taxon>Candidatus Brocadiales</taxon>
        <taxon>Candidatus Brocadiaceae</taxon>
        <taxon>Candidatus Brocadia</taxon>
    </lineage>
</organism>
<evidence type="ECO:0000313" key="7">
    <source>
        <dbReference type="EMBL" id="OQD44656.1"/>
    </source>
</evidence>
<proteinExistence type="predicted"/>
<evidence type="ECO:0000256" key="5">
    <source>
        <dbReference type="ARBA" id="ARBA00023136"/>
    </source>
</evidence>
<feature type="transmembrane region" description="Helical" evidence="6">
    <location>
        <begin position="62"/>
        <end position="85"/>
    </location>
</feature>
<dbReference type="EMBL" id="MJUW02000120">
    <property type="protein sequence ID" value="OQD44656.1"/>
    <property type="molecule type" value="Genomic_DNA"/>
</dbReference>
<comment type="subcellular location">
    <subcellularLocation>
        <location evidence="1">Cell membrane</location>
        <topology evidence="1">Multi-pass membrane protein</topology>
    </subcellularLocation>
</comment>
<protein>
    <recommendedName>
        <fullName evidence="9">Hydrogenase</fullName>
    </recommendedName>
</protein>
<evidence type="ECO:0008006" key="9">
    <source>
        <dbReference type="Google" id="ProtNLM"/>
    </source>
</evidence>
<reference evidence="7 8" key="1">
    <citation type="journal article" date="2016" name="Genome Announc.">
        <title>Draft Genome Sequence of the Anaerobic Ammonium-Oxidizing Bacterium 'Candidatus Brocadia sp. 40'.</title>
        <authorList>
            <person name="Ali M."/>
            <person name="Haroon M.F."/>
            <person name="Narita Y."/>
            <person name="Zhang L."/>
            <person name="Rangel Shaw D."/>
            <person name="Okabe S."/>
            <person name="Saikaly P.E."/>
        </authorList>
    </citation>
    <scope>NUCLEOTIDE SEQUENCE [LARGE SCALE GENOMIC DNA]</scope>
    <source>
        <strain evidence="7 8">40</strain>
    </source>
</reference>
<comment type="caution">
    <text evidence="7">The sequence shown here is derived from an EMBL/GenBank/DDBJ whole genome shotgun (WGS) entry which is preliminary data.</text>
</comment>
<keyword evidence="8" id="KW-1185">Reference proteome</keyword>
<accession>A0A1V6LX01</accession>
<evidence type="ECO:0000256" key="6">
    <source>
        <dbReference type="SAM" id="Phobius"/>
    </source>
</evidence>
<keyword evidence="5 6" id="KW-0472">Membrane</keyword>
<evidence type="ECO:0000256" key="2">
    <source>
        <dbReference type="ARBA" id="ARBA00022475"/>
    </source>
</evidence>
<keyword evidence="3 6" id="KW-0812">Transmembrane</keyword>
<evidence type="ECO:0000256" key="1">
    <source>
        <dbReference type="ARBA" id="ARBA00004651"/>
    </source>
</evidence>
<dbReference type="Gene3D" id="1.10.287.3510">
    <property type="match status" value="1"/>
</dbReference>
<feature type="transmembrane region" description="Helical" evidence="6">
    <location>
        <begin position="12"/>
        <end position="29"/>
    </location>
</feature>
<keyword evidence="2" id="KW-1003">Cell membrane</keyword>
<evidence type="ECO:0000256" key="3">
    <source>
        <dbReference type="ARBA" id="ARBA00022692"/>
    </source>
</evidence>
<feature type="transmembrane region" description="Helical" evidence="6">
    <location>
        <begin position="97"/>
        <end position="116"/>
    </location>
</feature>
<feature type="transmembrane region" description="Helical" evidence="6">
    <location>
        <begin position="36"/>
        <end position="56"/>
    </location>
</feature>
<keyword evidence="4 6" id="KW-1133">Transmembrane helix</keyword>
<dbReference type="RefSeq" id="WP_070068144.1">
    <property type="nucleotide sequence ID" value="NZ_MJUW02000120.1"/>
</dbReference>
<name>A0A1V6LX01_9BACT</name>
<dbReference type="PANTHER" id="PTHR38601:SF1">
    <property type="entry name" value="HYDROGENASE-4 COMPONENT E"/>
    <property type="match status" value="1"/>
</dbReference>
<feature type="transmembrane region" description="Helical" evidence="6">
    <location>
        <begin position="157"/>
        <end position="178"/>
    </location>
</feature>
<dbReference type="InterPro" id="IPR038730">
    <property type="entry name" value="HyfE-like"/>
</dbReference>